<gene>
    <name evidence="5" type="ORF">FHU39_002015</name>
</gene>
<evidence type="ECO:0000256" key="3">
    <source>
        <dbReference type="ARBA" id="ARBA00023163"/>
    </source>
</evidence>
<dbReference type="InterPro" id="IPR011991">
    <property type="entry name" value="ArsR-like_HTH"/>
</dbReference>
<dbReference type="PROSITE" id="PS50987">
    <property type="entry name" value="HTH_ARSR_2"/>
    <property type="match status" value="1"/>
</dbReference>
<proteinExistence type="predicted"/>
<organism evidence="5 6">
    <name type="scientific">Flexivirga oryzae</name>
    <dbReference type="NCBI Taxonomy" id="1794944"/>
    <lineage>
        <taxon>Bacteria</taxon>
        <taxon>Bacillati</taxon>
        <taxon>Actinomycetota</taxon>
        <taxon>Actinomycetes</taxon>
        <taxon>Micrococcales</taxon>
        <taxon>Dermacoccaceae</taxon>
        <taxon>Flexivirga</taxon>
    </lineage>
</organism>
<dbReference type="RefSeq" id="WP_246336204.1">
    <property type="nucleotide sequence ID" value="NZ_JACHVQ010000001.1"/>
</dbReference>
<comment type="caution">
    <text evidence="5">The sequence shown here is derived from an EMBL/GenBank/DDBJ whole genome shotgun (WGS) entry which is preliminary data.</text>
</comment>
<accession>A0A839NBD2</accession>
<dbReference type="SMART" id="SM00418">
    <property type="entry name" value="HTH_ARSR"/>
    <property type="match status" value="1"/>
</dbReference>
<dbReference type="Pfam" id="PF01022">
    <property type="entry name" value="HTH_5"/>
    <property type="match status" value="1"/>
</dbReference>
<dbReference type="InterPro" id="IPR001845">
    <property type="entry name" value="HTH_ArsR_DNA-bd_dom"/>
</dbReference>
<dbReference type="SUPFAM" id="SSF46785">
    <property type="entry name" value="Winged helix' DNA-binding domain"/>
    <property type="match status" value="1"/>
</dbReference>
<dbReference type="Proteomes" id="UP000559182">
    <property type="component" value="Unassembled WGS sequence"/>
</dbReference>
<protein>
    <submittedName>
        <fullName evidence="5">ArsR family transcriptional regulator</fullName>
    </submittedName>
</protein>
<evidence type="ECO:0000256" key="2">
    <source>
        <dbReference type="ARBA" id="ARBA00023125"/>
    </source>
</evidence>
<dbReference type="GO" id="GO:0003700">
    <property type="term" value="F:DNA-binding transcription factor activity"/>
    <property type="evidence" value="ECO:0007669"/>
    <property type="project" value="InterPro"/>
</dbReference>
<dbReference type="PANTHER" id="PTHR33154">
    <property type="entry name" value="TRANSCRIPTIONAL REGULATOR, ARSR FAMILY"/>
    <property type="match status" value="1"/>
</dbReference>
<keyword evidence="6" id="KW-1185">Reference proteome</keyword>
<dbReference type="Gene3D" id="1.10.10.10">
    <property type="entry name" value="Winged helix-like DNA-binding domain superfamily/Winged helix DNA-binding domain"/>
    <property type="match status" value="1"/>
</dbReference>
<keyword evidence="2" id="KW-0238">DNA-binding</keyword>
<evidence type="ECO:0000313" key="6">
    <source>
        <dbReference type="Proteomes" id="UP000559182"/>
    </source>
</evidence>
<dbReference type="InterPro" id="IPR036390">
    <property type="entry name" value="WH_DNA-bd_sf"/>
</dbReference>
<feature type="domain" description="HTH arsR-type" evidence="4">
    <location>
        <begin position="46"/>
        <end position="137"/>
    </location>
</feature>
<dbReference type="CDD" id="cd00090">
    <property type="entry name" value="HTH_ARSR"/>
    <property type="match status" value="1"/>
</dbReference>
<evidence type="ECO:0000259" key="4">
    <source>
        <dbReference type="PROSITE" id="PS50987"/>
    </source>
</evidence>
<keyword evidence="3" id="KW-0804">Transcription</keyword>
<evidence type="ECO:0000256" key="1">
    <source>
        <dbReference type="ARBA" id="ARBA00023015"/>
    </source>
</evidence>
<dbReference type="EMBL" id="JACHVQ010000001">
    <property type="protein sequence ID" value="MBB2892031.1"/>
    <property type="molecule type" value="Genomic_DNA"/>
</dbReference>
<dbReference type="PRINTS" id="PR00778">
    <property type="entry name" value="HTHARSR"/>
</dbReference>
<dbReference type="InterPro" id="IPR036388">
    <property type="entry name" value="WH-like_DNA-bd_sf"/>
</dbReference>
<sequence length="137" mass="14707">MNVDMVSVAHCIDDCQYGVVTATKTTRTPPAATPVCDTACVPGDGLDAATAERAAVVFKALSDPVRLRLYTRIASCAGETCVCDIQDVGVSQPTVSHHLRKLREAGLIDCERRGTWVYYWPVAGGLDPLNTVQALTR</sequence>
<dbReference type="NCBIfam" id="NF033788">
    <property type="entry name" value="HTH_metalloreg"/>
    <property type="match status" value="1"/>
</dbReference>
<dbReference type="GO" id="GO:0003677">
    <property type="term" value="F:DNA binding"/>
    <property type="evidence" value="ECO:0007669"/>
    <property type="project" value="UniProtKB-KW"/>
</dbReference>
<dbReference type="AlphaFoldDB" id="A0A839NBD2"/>
<dbReference type="InterPro" id="IPR051081">
    <property type="entry name" value="HTH_MetalResp_TranReg"/>
</dbReference>
<dbReference type="PANTHER" id="PTHR33154:SF18">
    <property type="entry name" value="ARSENICAL RESISTANCE OPERON REPRESSOR"/>
    <property type="match status" value="1"/>
</dbReference>
<keyword evidence="1" id="KW-0805">Transcription regulation</keyword>
<evidence type="ECO:0000313" key="5">
    <source>
        <dbReference type="EMBL" id="MBB2892031.1"/>
    </source>
</evidence>
<reference evidence="5 6" key="1">
    <citation type="submission" date="2020-08" db="EMBL/GenBank/DDBJ databases">
        <title>Sequencing the genomes of 1000 actinobacteria strains.</title>
        <authorList>
            <person name="Klenk H.-P."/>
        </authorList>
    </citation>
    <scope>NUCLEOTIDE SEQUENCE [LARGE SCALE GENOMIC DNA]</scope>
    <source>
        <strain evidence="5 6">DSM 105369</strain>
    </source>
</reference>
<name>A0A839NBD2_9MICO</name>